<dbReference type="CDD" id="cd19756">
    <property type="entry name" value="Bbox2"/>
    <property type="match status" value="1"/>
</dbReference>
<dbReference type="InterPro" id="IPR011042">
    <property type="entry name" value="6-blade_b-propeller_TolB-like"/>
</dbReference>
<dbReference type="PANTHER" id="PTHR25462">
    <property type="entry name" value="BONUS, ISOFORM C-RELATED"/>
    <property type="match status" value="1"/>
</dbReference>
<dbReference type="OrthoDB" id="342730at2759"/>
<evidence type="ECO:0000313" key="6">
    <source>
        <dbReference type="Proteomes" id="UP000005408"/>
    </source>
</evidence>
<dbReference type="PROSITE" id="PS51125">
    <property type="entry name" value="NHL"/>
    <property type="match status" value="1"/>
</dbReference>
<feature type="domain" description="B box-type" evidence="4">
    <location>
        <begin position="57"/>
        <end position="99"/>
    </location>
</feature>
<dbReference type="GO" id="GO:0008270">
    <property type="term" value="F:zinc ion binding"/>
    <property type="evidence" value="ECO:0007669"/>
    <property type="project" value="UniProtKB-KW"/>
</dbReference>
<feature type="repeat" description="NHL" evidence="3">
    <location>
        <begin position="483"/>
        <end position="511"/>
    </location>
</feature>
<dbReference type="EnsemblMetazoa" id="G31819.2">
    <property type="protein sequence ID" value="G31819.2:cds"/>
    <property type="gene ID" value="G31819"/>
</dbReference>
<dbReference type="InterPro" id="IPR000315">
    <property type="entry name" value="Znf_B-box"/>
</dbReference>
<keyword evidence="6" id="KW-1185">Reference proteome</keyword>
<dbReference type="Pfam" id="PF00643">
    <property type="entry name" value="zf-B_box"/>
    <property type="match status" value="1"/>
</dbReference>
<feature type="domain" description="B box-type" evidence="4">
    <location>
        <begin position="8"/>
        <end position="53"/>
    </location>
</feature>
<dbReference type="PROSITE" id="PS50119">
    <property type="entry name" value="ZF_BBOX"/>
    <property type="match status" value="2"/>
</dbReference>
<dbReference type="AlphaFoldDB" id="A0A8W8MA97"/>
<evidence type="ECO:0000256" key="1">
    <source>
        <dbReference type="ARBA" id="ARBA00022737"/>
    </source>
</evidence>
<dbReference type="InterPro" id="IPR001258">
    <property type="entry name" value="NHL_repeat"/>
</dbReference>
<dbReference type="Gene3D" id="3.30.160.60">
    <property type="entry name" value="Classic Zinc Finger"/>
    <property type="match status" value="1"/>
</dbReference>
<evidence type="ECO:0000256" key="2">
    <source>
        <dbReference type="PROSITE-ProRule" id="PRU00024"/>
    </source>
</evidence>
<evidence type="ECO:0000259" key="4">
    <source>
        <dbReference type="PROSITE" id="PS50119"/>
    </source>
</evidence>
<evidence type="ECO:0000313" key="5">
    <source>
        <dbReference type="EnsemblMetazoa" id="G31819.1:cds"/>
    </source>
</evidence>
<dbReference type="EnsemblMetazoa" id="G31819.1">
    <property type="protein sequence ID" value="G31819.1:cds"/>
    <property type="gene ID" value="G31819"/>
</dbReference>
<dbReference type="InterPro" id="IPR047153">
    <property type="entry name" value="TRIM45/56/19-like"/>
</dbReference>
<name>A0A8W8MA97_MAGGI</name>
<keyword evidence="2" id="KW-0479">Metal-binding</keyword>
<evidence type="ECO:0000256" key="3">
    <source>
        <dbReference type="PROSITE-ProRule" id="PRU00504"/>
    </source>
</evidence>
<keyword evidence="2" id="KW-0862">Zinc</keyword>
<dbReference type="GO" id="GO:0061630">
    <property type="term" value="F:ubiquitin protein ligase activity"/>
    <property type="evidence" value="ECO:0007669"/>
    <property type="project" value="TreeGrafter"/>
</dbReference>
<proteinExistence type="predicted"/>
<sequence length="554" mass="62846">MDPRRSAQDVLRCDLCETPVPPMYCDICLIHMCKACVGEHLSEFAKEHKIVPFEKRGSSTKCPNHSSKICELYCEQCDIPICAQCTSSTQHQGHTFVYIVKVLEKQKSVLQKDLQELEKFFYPKYQEIALSIPVQKGTLNTSSHKIASDISKHGEEMHRQIDVIIKKLKSDLDEMDSKYLAALNKHEEEIKHMLSDITQIITDLKKILNSDDVGLVSAYKSRNAEFRRLPPKLKVTLPSFSPKEIDKHQIYEHFGSLSEFSIETKEQNYAMDSSSTAHSTPERSLIDVPQIVTEINTDCQYAVIVSCLSDEDIWIQGNSNILRLYNLQSGLIKSMKTKLGYYAADLAVTRSGDLLYTDQRNRTVNIVKNKEIQTVITLQGWKPRGVCSTSSGNILVAMSNDDWKTPSKVLRYSGSTEKQSIQYNENGKALYSLGGFTKYIRENRNLDICVSDFGARAVVVVNQAGKLRFTYKGHPFTTNVSFYPRGITTDSQSRILVADMENNRIHILDQDGQFLRYIDNGGLSRPFGLCVDSRDNLFVAESGTFKVKKIQYYI</sequence>
<dbReference type="SUPFAM" id="SSF101898">
    <property type="entry name" value="NHL repeat"/>
    <property type="match status" value="1"/>
</dbReference>
<dbReference type="SMART" id="SM00336">
    <property type="entry name" value="BBOX"/>
    <property type="match status" value="2"/>
</dbReference>
<dbReference type="CDD" id="cd05819">
    <property type="entry name" value="NHL"/>
    <property type="match status" value="1"/>
</dbReference>
<keyword evidence="1" id="KW-0677">Repeat</keyword>
<organism evidence="5 6">
    <name type="scientific">Magallana gigas</name>
    <name type="common">Pacific oyster</name>
    <name type="synonym">Crassostrea gigas</name>
    <dbReference type="NCBI Taxonomy" id="29159"/>
    <lineage>
        <taxon>Eukaryota</taxon>
        <taxon>Metazoa</taxon>
        <taxon>Spiralia</taxon>
        <taxon>Lophotrochozoa</taxon>
        <taxon>Mollusca</taxon>
        <taxon>Bivalvia</taxon>
        <taxon>Autobranchia</taxon>
        <taxon>Pteriomorphia</taxon>
        <taxon>Ostreida</taxon>
        <taxon>Ostreoidea</taxon>
        <taxon>Ostreidae</taxon>
        <taxon>Magallana</taxon>
    </lineage>
</organism>
<dbReference type="Proteomes" id="UP000005408">
    <property type="component" value="Unassembled WGS sequence"/>
</dbReference>
<keyword evidence="2" id="KW-0863">Zinc-finger</keyword>
<protein>
    <recommendedName>
        <fullName evidence="4">B box-type domain-containing protein</fullName>
    </recommendedName>
</protein>
<dbReference type="SUPFAM" id="SSF57845">
    <property type="entry name" value="B-box zinc-binding domain"/>
    <property type="match status" value="1"/>
</dbReference>
<dbReference type="PANTHER" id="PTHR25462:SF296">
    <property type="entry name" value="MEIOTIC P26, ISOFORM F"/>
    <property type="match status" value="1"/>
</dbReference>
<accession>A0A8W8MA97</accession>
<reference evidence="5" key="1">
    <citation type="submission" date="2022-08" db="UniProtKB">
        <authorList>
            <consortium name="EnsemblMetazoa"/>
        </authorList>
    </citation>
    <scope>IDENTIFICATION</scope>
    <source>
        <strain evidence="5">05x7-T-G4-1.051#20</strain>
    </source>
</reference>
<dbReference type="Gene3D" id="2.120.10.30">
    <property type="entry name" value="TolB, C-terminal domain"/>
    <property type="match status" value="1"/>
</dbReference>
<dbReference type="OMA" id="DEDIWIQ"/>